<organism evidence="1 2">
    <name type="scientific">Ixodes persulcatus</name>
    <name type="common">Taiga tick</name>
    <dbReference type="NCBI Taxonomy" id="34615"/>
    <lineage>
        <taxon>Eukaryota</taxon>
        <taxon>Metazoa</taxon>
        <taxon>Ecdysozoa</taxon>
        <taxon>Arthropoda</taxon>
        <taxon>Chelicerata</taxon>
        <taxon>Arachnida</taxon>
        <taxon>Acari</taxon>
        <taxon>Parasitiformes</taxon>
        <taxon>Ixodida</taxon>
        <taxon>Ixodoidea</taxon>
        <taxon>Ixodidae</taxon>
        <taxon>Ixodinae</taxon>
        <taxon>Ixodes</taxon>
    </lineage>
</organism>
<sequence length="564" mass="63286">MYRVLRKLPVHKRPLATKPATPGLCLALLERRSTYWADPLPHLHSPLHVKRAASSAKFFQERTSEGLAPPSGGTTQKEGTVESSPPPQWPPSLSQHEVCQLLLQLRVPCWTPPRQKSLSEKRRDDALHPDRTPVYEKQGPKRCIASPGGPRRVQTYPGLSSTTRVPFSPDTGTPRTARRGHVIRARLFWPSPPASLAREQSPPAPLGCCGCHAGPAEVKGFNVGYQHSKEKASLFRAPKDAVNFEKWDRAIPRADKRQCVNGTSIRDYYIATWGQNSRIRPKSIEEAVINQTLDFLDRWDRHAKGSGFLSKNTAEGLRVTLRSTKELLTYLTTKLGYHYIMTSRLSQDCIEWLFGIAWQASGPNDKPTPAHFCAIMSCLSYYSLAKSPVSGSIAPGMLDALLTPETVPLDEPAAYKQLDELIDVNDLDGAQHILDHLPYVAERSVGRLVYYIAGYVARKRVLDTCCRLCKADCLTERSNVAQHLPADATMEWDQGGLLYPSEKLYHLVLRLKGLPKVGCTDHCDCLTRSVVKFYCITRMHFFLKSKNRTEKTKSKEQKVKKKKV</sequence>
<dbReference type="Proteomes" id="UP000805193">
    <property type="component" value="Unassembled WGS sequence"/>
</dbReference>
<gene>
    <name evidence="1" type="ORF">HPB47_016929</name>
</gene>
<proteinExistence type="predicted"/>
<comment type="caution">
    <text evidence="1">The sequence shown here is derived from an EMBL/GenBank/DDBJ whole genome shotgun (WGS) entry which is preliminary data.</text>
</comment>
<protein>
    <submittedName>
        <fullName evidence="1">Uncharacterized protein</fullName>
    </submittedName>
</protein>
<dbReference type="EMBL" id="JABSTQ010005729">
    <property type="protein sequence ID" value="KAG0438644.1"/>
    <property type="molecule type" value="Genomic_DNA"/>
</dbReference>
<keyword evidence="2" id="KW-1185">Reference proteome</keyword>
<name>A0AC60QPL5_IXOPE</name>
<evidence type="ECO:0000313" key="1">
    <source>
        <dbReference type="EMBL" id="KAG0438644.1"/>
    </source>
</evidence>
<evidence type="ECO:0000313" key="2">
    <source>
        <dbReference type="Proteomes" id="UP000805193"/>
    </source>
</evidence>
<accession>A0AC60QPL5</accession>
<reference evidence="1 2" key="1">
    <citation type="journal article" date="2020" name="Cell">
        <title>Large-Scale Comparative Analyses of Tick Genomes Elucidate Their Genetic Diversity and Vector Capacities.</title>
        <authorList>
            <consortium name="Tick Genome and Microbiome Consortium (TIGMIC)"/>
            <person name="Jia N."/>
            <person name="Wang J."/>
            <person name="Shi W."/>
            <person name="Du L."/>
            <person name="Sun Y."/>
            <person name="Zhan W."/>
            <person name="Jiang J.F."/>
            <person name="Wang Q."/>
            <person name="Zhang B."/>
            <person name="Ji P."/>
            <person name="Bell-Sakyi L."/>
            <person name="Cui X.M."/>
            <person name="Yuan T.T."/>
            <person name="Jiang B.G."/>
            <person name="Yang W.F."/>
            <person name="Lam T.T."/>
            <person name="Chang Q.C."/>
            <person name="Ding S.J."/>
            <person name="Wang X.J."/>
            <person name="Zhu J.G."/>
            <person name="Ruan X.D."/>
            <person name="Zhao L."/>
            <person name="Wei J.T."/>
            <person name="Ye R.Z."/>
            <person name="Que T.C."/>
            <person name="Du C.H."/>
            <person name="Zhou Y.H."/>
            <person name="Cheng J.X."/>
            <person name="Dai P.F."/>
            <person name="Guo W.B."/>
            <person name="Han X.H."/>
            <person name="Huang E.J."/>
            <person name="Li L.F."/>
            <person name="Wei W."/>
            <person name="Gao Y.C."/>
            <person name="Liu J.Z."/>
            <person name="Shao H.Z."/>
            <person name="Wang X."/>
            <person name="Wang C.C."/>
            <person name="Yang T.C."/>
            <person name="Huo Q.B."/>
            <person name="Li W."/>
            <person name="Chen H.Y."/>
            <person name="Chen S.E."/>
            <person name="Zhou L.G."/>
            <person name="Ni X.B."/>
            <person name="Tian J.H."/>
            <person name="Sheng Y."/>
            <person name="Liu T."/>
            <person name="Pan Y.S."/>
            <person name="Xia L.Y."/>
            <person name="Li J."/>
            <person name="Zhao F."/>
            <person name="Cao W.C."/>
        </authorList>
    </citation>
    <scope>NUCLEOTIDE SEQUENCE [LARGE SCALE GENOMIC DNA]</scope>
    <source>
        <strain evidence="1">Iper-2018</strain>
    </source>
</reference>